<dbReference type="HAMAP" id="MF_00224">
    <property type="entry name" value="DHO_dh_type1"/>
    <property type="match status" value="1"/>
</dbReference>
<evidence type="ECO:0000256" key="5">
    <source>
        <dbReference type="ARBA" id="ARBA00022490"/>
    </source>
</evidence>
<dbReference type="EC" id="1.3.98.1" evidence="11"/>
<feature type="domain" description="Dihydroorotate dehydrogenase catalytic" evidence="10">
    <location>
        <begin position="4"/>
        <end position="287"/>
    </location>
</feature>
<dbReference type="PROSITE" id="PS00912">
    <property type="entry name" value="DHODEHASE_2"/>
    <property type="match status" value="1"/>
</dbReference>
<keyword evidence="7" id="KW-0288">FMN</keyword>
<dbReference type="PANTHER" id="PTHR48109:SF1">
    <property type="entry name" value="DIHYDROOROTATE DEHYDROGENASE (FUMARATE)"/>
    <property type="match status" value="1"/>
</dbReference>
<dbReference type="CDD" id="cd04740">
    <property type="entry name" value="DHOD_1B_like"/>
    <property type="match status" value="1"/>
</dbReference>
<accession>A0A160VHN5</accession>
<comment type="subcellular location">
    <subcellularLocation>
        <location evidence="2">Cytoplasm</location>
    </subcellularLocation>
</comment>
<dbReference type="NCBIfam" id="TIGR01037">
    <property type="entry name" value="pyrD_sub1_fam"/>
    <property type="match status" value="1"/>
</dbReference>
<dbReference type="PANTHER" id="PTHR48109">
    <property type="entry name" value="DIHYDROOROTATE DEHYDROGENASE (QUINONE), MITOCHONDRIAL-RELATED"/>
    <property type="match status" value="1"/>
</dbReference>
<dbReference type="PIRSF" id="PIRSF000164">
    <property type="entry name" value="DHO_oxidase"/>
    <property type="match status" value="1"/>
</dbReference>
<dbReference type="AlphaFoldDB" id="A0A160VHN5"/>
<dbReference type="GO" id="GO:0044205">
    <property type="term" value="P:'de novo' UMP biosynthetic process"/>
    <property type="evidence" value="ECO:0007669"/>
    <property type="project" value="UniProtKB-UniPathway"/>
</dbReference>
<proteinExistence type="inferred from homology"/>
<evidence type="ECO:0000256" key="4">
    <source>
        <dbReference type="ARBA" id="ARBA00008008"/>
    </source>
</evidence>
<dbReference type="PROSITE" id="PS00911">
    <property type="entry name" value="DHODEHASE_1"/>
    <property type="match status" value="1"/>
</dbReference>
<dbReference type="SUPFAM" id="SSF51395">
    <property type="entry name" value="FMN-linked oxidoreductases"/>
    <property type="match status" value="1"/>
</dbReference>
<dbReference type="FunFam" id="3.20.20.70:FF:000027">
    <property type="entry name" value="Dihydropyrimidine dehydrogenase [NADP(+)]"/>
    <property type="match status" value="1"/>
</dbReference>
<gene>
    <name evidence="11" type="ORF">MGWOODY_Mmi886</name>
</gene>
<dbReference type="InterPro" id="IPR049622">
    <property type="entry name" value="Dihydroorotate_DH_I"/>
</dbReference>
<keyword evidence="5" id="KW-0963">Cytoplasm</keyword>
<evidence type="ECO:0000256" key="6">
    <source>
        <dbReference type="ARBA" id="ARBA00022630"/>
    </source>
</evidence>
<evidence type="ECO:0000256" key="2">
    <source>
        <dbReference type="ARBA" id="ARBA00004496"/>
    </source>
</evidence>
<protein>
    <submittedName>
        <fullName evidence="11">Dihydroorotate dehydrogenase, catalytic subunit</fullName>
        <ecNumber evidence="11">1.3.98.1</ecNumber>
    </submittedName>
</protein>
<keyword evidence="8" id="KW-0665">Pyrimidine biosynthesis</keyword>
<dbReference type="InterPro" id="IPR001295">
    <property type="entry name" value="Dihydroorotate_DH_CS"/>
</dbReference>
<dbReference type="InterPro" id="IPR013785">
    <property type="entry name" value="Aldolase_TIM"/>
</dbReference>
<dbReference type="GO" id="GO:0005737">
    <property type="term" value="C:cytoplasm"/>
    <property type="evidence" value="ECO:0007669"/>
    <property type="project" value="UniProtKB-SubCell"/>
</dbReference>
<evidence type="ECO:0000256" key="7">
    <source>
        <dbReference type="ARBA" id="ARBA00022643"/>
    </source>
</evidence>
<dbReference type="NCBIfam" id="NF005574">
    <property type="entry name" value="PRK07259.1"/>
    <property type="match status" value="1"/>
</dbReference>
<evidence type="ECO:0000256" key="9">
    <source>
        <dbReference type="ARBA" id="ARBA00023002"/>
    </source>
</evidence>
<sequence length="306" mass="32309">MADLRIKIGSVDFKNPIFVASGTYGYGTEVSELADITVLGAIVTKSVTRYPREGNPPPRIVETPSGMLNSIGLANIGVEAYIKKMIPLYEELKTPIIMNIAGSTDDEYCEVLELTELVSSNIVGYEINISCPNVNAGGMEFGVDCDLTEQLTTRLRKLTDRLLIMKLSPNVTDIAAIGVAAEKGGADALSAINTLVGMSINTTNKKSNIHYGYGGLSGPAIKPVGLACVHKIYQAVDIPLIGIGGITSADDVLEYVLAGAAAVEVGTANYRDPNIGTSIIVELDTLLDQNDIGSVPEFVGKVELGS</sequence>
<organism evidence="11">
    <name type="scientific">hydrothermal vent metagenome</name>
    <dbReference type="NCBI Taxonomy" id="652676"/>
    <lineage>
        <taxon>unclassified sequences</taxon>
        <taxon>metagenomes</taxon>
        <taxon>ecological metagenomes</taxon>
    </lineage>
</organism>
<dbReference type="Pfam" id="PF01180">
    <property type="entry name" value="DHO_dh"/>
    <property type="match status" value="1"/>
</dbReference>
<name>A0A160VHN5_9ZZZZ</name>
<dbReference type="EMBL" id="FAXC01000370">
    <property type="protein sequence ID" value="CUV10193.1"/>
    <property type="molecule type" value="Genomic_DNA"/>
</dbReference>
<comment type="cofactor">
    <cofactor evidence="1">
        <name>FMN</name>
        <dbReference type="ChEBI" id="CHEBI:58210"/>
    </cofactor>
</comment>
<evidence type="ECO:0000256" key="3">
    <source>
        <dbReference type="ARBA" id="ARBA00004725"/>
    </source>
</evidence>
<dbReference type="InterPro" id="IPR050074">
    <property type="entry name" value="DHO_dehydrogenase"/>
</dbReference>
<comment type="pathway">
    <text evidence="3">Pyrimidine metabolism; UMP biosynthesis via de novo pathway.</text>
</comment>
<dbReference type="UniPathway" id="UPA00070"/>
<dbReference type="GO" id="GO:0006207">
    <property type="term" value="P:'de novo' pyrimidine nucleobase biosynthetic process"/>
    <property type="evidence" value="ECO:0007669"/>
    <property type="project" value="InterPro"/>
</dbReference>
<keyword evidence="6" id="KW-0285">Flavoprotein</keyword>
<evidence type="ECO:0000313" key="11">
    <source>
        <dbReference type="EMBL" id="CUV10193.1"/>
    </source>
</evidence>
<dbReference type="InterPro" id="IPR005720">
    <property type="entry name" value="Dihydroorotate_DH_cat"/>
</dbReference>
<comment type="similarity">
    <text evidence="4">Belongs to the dihydroorotate dehydrogenase family. Type 1 subfamily.</text>
</comment>
<dbReference type="InterPro" id="IPR012135">
    <property type="entry name" value="Dihydroorotate_DH_1_2"/>
</dbReference>
<evidence type="ECO:0000256" key="8">
    <source>
        <dbReference type="ARBA" id="ARBA00022975"/>
    </source>
</evidence>
<keyword evidence="9 11" id="KW-0560">Oxidoreductase</keyword>
<reference evidence="11" key="1">
    <citation type="submission" date="2015-10" db="EMBL/GenBank/DDBJ databases">
        <authorList>
            <person name="Gilbert D.G."/>
        </authorList>
    </citation>
    <scope>NUCLEOTIDE SEQUENCE</scope>
</reference>
<dbReference type="Gene3D" id="3.20.20.70">
    <property type="entry name" value="Aldolase class I"/>
    <property type="match status" value="1"/>
</dbReference>
<evidence type="ECO:0000256" key="1">
    <source>
        <dbReference type="ARBA" id="ARBA00001917"/>
    </source>
</evidence>
<dbReference type="GO" id="GO:1990663">
    <property type="term" value="F:dihydroorotate dehydrogenase (fumarate) activity"/>
    <property type="evidence" value="ECO:0007669"/>
    <property type="project" value="UniProtKB-EC"/>
</dbReference>
<evidence type="ECO:0000259" key="10">
    <source>
        <dbReference type="Pfam" id="PF01180"/>
    </source>
</evidence>
<dbReference type="InterPro" id="IPR024920">
    <property type="entry name" value="Dihydroorotate_DH_1"/>
</dbReference>
<dbReference type="InterPro" id="IPR033888">
    <property type="entry name" value="DHOD_1B"/>
</dbReference>